<proteinExistence type="predicted"/>
<evidence type="ECO:0000313" key="10">
    <source>
        <dbReference type="Proteomes" id="UP000241462"/>
    </source>
</evidence>
<dbReference type="CDD" id="cd00067">
    <property type="entry name" value="GAL4"/>
    <property type="match status" value="1"/>
</dbReference>
<keyword evidence="10" id="KW-1185">Reference proteome</keyword>
<dbReference type="InParanoid" id="A0A2T3AML5"/>
<dbReference type="STRING" id="2025994.A0A2T3AML5"/>
<dbReference type="Gene3D" id="4.10.240.10">
    <property type="entry name" value="Zn(2)-C6 fungal-type DNA-binding domain"/>
    <property type="match status" value="1"/>
</dbReference>
<dbReference type="PROSITE" id="PS00463">
    <property type="entry name" value="ZN2_CY6_FUNGAL_1"/>
    <property type="match status" value="1"/>
</dbReference>
<keyword evidence="3" id="KW-0805">Transcription regulation</keyword>
<dbReference type="PROSITE" id="PS50048">
    <property type="entry name" value="ZN2_CY6_FUNGAL_2"/>
    <property type="match status" value="1"/>
</dbReference>
<evidence type="ECO:0000256" key="2">
    <source>
        <dbReference type="ARBA" id="ARBA00022833"/>
    </source>
</evidence>
<dbReference type="PANTHER" id="PTHR37534">
    <property type="entry name" value="TRANSCRIPTIONAL ACTIVATOR PROTEIN UGA3"/>
    <property type="match status" value="1"/>
</dbReference>
<dbReference type="Pfam" id="PF11951">
    <property type="entry name" value="Fungal_trans_2"/>
    <property type="match status" value="1"/>
</dbReference>
<dbReference type="OrthoDB" id="5294180at2759"/>
<dbReference type="Proteomes" id="UP000241462">
    <property type="component" value="Unassembled WGS sequence"/>
</dbReference>
<dbReference type="InterPro" id="IPR036864">
    <property type="entry name" value="Zn2-C6_fun-type_DNA-bd_sf"/>
</dbReference>
<dbReference type="InterPro" id="IPR001138">
    <property type="entry name" value="Zn2Cys6_DnaBD"/>
</dbReference>
<comment type="subcellular location">
    <subcellularLocation>
        <location evidence="1">Nucleus</location>
    </subcellularLocation>
</comment>
<dbReference type="GO" id="GO:0003677">
    <property type="term" value="F:DNA binding"/>
    <property type="evidence" value="ECO:0007669"/>
    <property type="project" value="UniProtKB-KW"/>
</dbReference>
<keyword evidence="5" id="KW-0804">Transcription</keyword>
<dbReference type="AlphaFoldDB" id="A0A2T3AML5"/>
<dbReference type="GO" id="GO:0008270">
    <property type="term" value="F:zinc ion binding"/>
    <property type="evidence" value="ECO:0007669"/>
    <property type="project" value="InterPro"/>
</dbReference>
<keyword evidence="4" id="KW-0238">DNA-binding</keyword>
<accession>A0A2T3AML5</accession>
<sequence length="727" mass="80894">MSSQPPNSHHNHHLHQSDLMRASQVNMAVAQPAKAKSAPKAATATTNANAIANSASKQKSQMHRRSRTGCYTCRLRRKKCDEGTPMCSACKHLGLSCEYKRPVWWSNNEARRQHKDDIKLIIKRKKLSEKTSHAHSHSIQTASMPSPPSLSHSLPTSATFSDPLDRTRSQSIDSQYSFNFNNPPAVTEGFSYATQLHPDFMFNGIPPYTPYEIDVKTERQMFVDDVPTLRESTTSTFSTYTAPPPAGTLLPSSFPVEGGEWTEQTYTERRESLSEEALNCNFFDFAHGPSANTRQVAIELDEGDQRLLDHFIQFVLPTIFPILETNQHGSVGSDLILPALQSNKGYLHCCLSIAAQHFKAMIVTQGGELDTDFMSQVDGDIMRHRYSTISSVCDALNRDEDHQQILDAALGLIFFQCCVGRFDDALPDIAWHQHFQAAISLVQKLDLPHLVSDEHHPLSQTPFNMTLTSWIDILGATMMGRAPTFAHTYREKHLSQVNHSLGLRELMGCEDRVMYLISEIACLEALKRDGMDDITLCQHVHVLGDQIGLTEMGETGPKIPFNANGTLSPKQLSKNITQAFRLTARIYLCSLVPGFSPSQPSCIDLVDRLTTVLQHIPSGPGGFDRCLVWVYLLGGSMSAVGSSFRTFFEDRVSQLGEQADYGSFGRVASLLREVWARNDGLLCSPSSATSAAAGIKPDVESVQQQEGQQYVPWRDVMQMKGWDFLLI</sequence>
<dbReference type="EMBL" id="KZ678374">
    <property type="protein sequence ID" value="PSS03577.1"/>
    <property type="molecule type" value="Genomic_DNA"/>
</dbReference>
<dbReference type="Pfam" id="PF00172">
    <property type="entry name" value="Zn_clus"/>
    <property type="match status" value="1"/>
</dbReference>
<feature type="domain" description="Zn(2)-C6 fungal-type" evidence="8">
    <location>
        <begin position="69"/>
        <end position="99"/>
    </location>
</feature>
<evidence type="ECO:0000256" key="5">
    <source>
        <dbReference type="ARBA" id="ARBA00023163"/>
    </source>
</evidence>
<name>A0A2T3AML5_9PEZI</name>
<evidence type="ECO:0000256" key="1">
    <source>
        <dbReference type="ARBA" id="ARBA00004123"/>
    </source>
</evidence>
<evidence type="ECO:0000256" key="6">
    <source>
        <dbReference type="ARBA" id="ARBA00023242"/>
    </source>
</evidence>
<dbReference type="InterPro" id="IPR021858">
    <property type="entry name" value="Fun_TF"/>
</dbReference>
<evidence type="ECO:0000313" key="9">
    <source>
        <dbReference type="EMBL" id="PSS03577.1"/>
    </source>
</evidence>
<gene>
    <name evidence="9" type="ORF">BD289DRAFT_457752</name>
</gene>
<organism evidence="9 10">
    <name type="scientific">Coniella lustricola</name>
    <dbReference type="NCBI Taxonomy" id="2025994"/>
    <lineage>
        <taxon>Eukaryota</taxon>
        <taxon>Fungi</taxon>
        <taxon>Dikarya</taxon>
        <taxon>Ascomycota</taxon>
        <taxon>Pezizomycotina</taxon>
        <taxon>Sordariomycetes</taxon>
        <taxon>Sordariomycetidae</taxon>
        <taxon>Diaporthales</taxon>
        <taxon>Schizoparmaceae</taxon>
        <taxon>Coniella</taxon>
    </lineage>
</organism>
<dbReference type="PANTHER" id="PTHR37534:SF12">
    <property type="entry name" value="ZN(2)-C6 FUNGAL-TYPE DOMAIN-CONTAINING PROTEIN"/>
    <property type="match status" value="1"/>
</dbReference>
<dbReference type="GO" id="GO:0000981">
    <property type="term" value="F:DNA-binding transcription factor activity, RNA polymerase II-specific"/>
    <property type="evidence" value="ECO:0007669"/>
    <property type="project" value="InterPro"/>
</dbReference>
<reference evidence="9 10" key="1">
    <citation type="journal article" date="2018" name="Mycol. Prog.">
        <title>Coniella lustricola, a new species from submerged detritus.</title>
        <authorList>
            <person name="Raudabaugh D.B."/>
            <person name="Iturriaga T."/>
            <person name="Carver A."/>
            <person name="Mondo S."/>
            <person name="Pangilinan J."/>
            <person name="Lipzen A."/>
            <person name="He G."/>
            <person name="Amirebrahimi M."/>
            <person name="Grigoriev I.V."/>
            <person name="Miller A.N."/>
        </authorList>
    </citation>
    <scope>NUCLEOTIDE SEQUENCE [LARGE SCALE GENOMIC DNA]</scope>
    <source>
        <strain evidence="9 10">B22-T-1</strain>
    </source>
</reference>
<keyword evidence="6" id="KW-0539">Nucleus</keyword>
<evidence type="ECO:0000259" key="8">
    <source>
        <dbReference type="PROSITE" id="PS50048"/>
    </source>
</evidence>
<dbReference type="GO" id="GO:0005634">
    <property type="term" value="C:nucleus"/>
    <property type="evidence" value="ECO:0007669"/>
    <property type="project" value="UniProtKB-SubCell"/>
</dbReference>
<keyword evidence="2" id="KW-0862">Zinc</keyword>
<evidence type="ECO:0000256" key="3">
    <source>
        <dbReference type="ARBA" id="ARBA00023015"/>
    </source>
</evidence>
<dbReference type="SUPFAM" id="SSF57701">
    <property type="entry name" value="Zn2/Cys6 DNA-binding domain"/>
    <property type="match status" value="1"/>
</dbReference>
<feature type="region of interest" description="Disordered" evidence="7">
    <location>
        <begin position="126"/>
        <end position="166"/>
    </location>
</feature>
<evidence type="ECO:0000256" key="7">
    <source>
        <dbReference type="SAM" id="MobiDB-lite"/>
    </source>
</evidence>
<evidence type="ECO:0000256" key="4">
    <source>
        <dbReference type="ARBA" id="ARBA00023125"/>
    </source>
</evidence>
<dbReference type="SMART" id="SM00066">
    <property type="entry name" value="GAL4"/>
    <property type="match status" value="1"/>
</dbReference>
<protein>
    <submittedName>
        <fullName evidence="9">Fungal-specific transcription factor domain-domain-containing protein</fullName>
    </submittedName>
</protein>